<comment type="caution">
    <text evidence="1">The sequence shown here is derived from an EMBL/GenBank/DDBJ whole genome shotgun (WGS) entry which is preliminary data.</text>
</comment>
<evidence type="ECO:0008006" key="3">
    <source>
        <dbReference type="Google" id="ProtNLM"/>
    </source>
</evidence>
<evidence type="ECO:0000313" key="1">
    <source>
        <dbReference type="EMBL" id="ETO91935.1"/>
    </source>
</evidence>
<organism evidence="1 2">
    <name type="scientific">Candidatus Xenolissoclinum pacificiensis L6</name>
    <dbReference type="NCBI Taxonomy" id="1401685"/>
    <lineage>
        <taxon>Bacteria</taxon>
        <taxon>Pseudomonadati</taxon>
        <taxon>Pseudomonadota</taxon>
        <taxon>Alphaproteobacteria</taxon>
        <taxon>Rickettsiales</taxon>
        <taxon>Anaplasmataceae</taxon>
        <taxon>Candidatus Xenolissoclinum</taxon>
    </lineage>
</organism>
<evidence type="ECO:0000313" key="2">
    <source>
        <dbReference type="Proteomes" id="UP000018951"/>
    </source>
</evidence>
<protein>
    <recommendedName>
        <fullName evidence="3">Thiol:disulfide interchange protein DsbD N-terminal domain-containing protein</fullName>
    </recommendedName>
</protein>
<dbReference type="STRING" id="1401685.P857_1115"/>
<sequence>MGICSNIQAPVFNNTFRAHVVRYIPDTQELLLAIEFKMEKGWYIRDHSDSAIGTPLNIRSVGAAVQKVFYPESVEEIEMLADQEIKYGGFYAHNYIAVLLTKPKNQFLISVVGGMCSDICIPVKCNISLHLDTSKYFVDEGILYKITGIMNQ</sequence>
<gene>
    <name evidence="1" type="ORF">P857_1115</name>
</gene>
<reference evidence="1 2" key="1">
    <citation type="journal article" date="2013" name="PLoS ONE">
        <title>Bacterial endosymbiosis in a chordate host: long-term co-evolution and conservation of secondary metabolism.</title>
        <authorList>
            <person name="Kwan J.C."/>
            <person name="Schmidt E.W."/>
        </authorList>
    </citation>
    <scope>NUCLEOTIDE SEQUENCE [LARGE SCALE GENOMIC DNA]</scope>
    <source>
        <strain evidence="2">L6</strain>
    </source>
</reference>
<name>W2V1D7_9RICK</name>
<dbReference type="AlphaFoldDB" id="W2V1D7"/>
<accession>W2V1D7</accession>
<dbReference type="EMBL" id="AXCJ01000001">
    <property type="protein sequence ID" value="ETO91935.1"/>
    <property type="molecule type" value="Genomic_DNA"/>
</dbReference>
<proteinExistence type="predicted"/>
<keyword evidence="2" id="KW-1185">Reference proteome</keyword>
<dbReference type="Proteomes" id="UP000018951">
    <property type="component" value="Unassembled WGS sequence"/>
</dbReference>